<feature type="compositionally biased region" description="Polar residues" evidence="2">
    <location>
        <begin position="154"/>
        <end position="163"/>
    </location>
</feature>
<gene>
    <name evidence="5" type="primary">PERF</name>
</gene>
<feature type="compositionally biased region" description="Basic and acidic residues" evidence="2">
    <location>
        <begin position="141"/>
        <end position="151"/>
    </location>
</feature>
<proteinExistence type="predicted"/>
<dbReference type="GO" id="GO:0001771">
    <property type="term" value="P:immunological synapse formation"/>
    <property type="evidence" value="ECO:0007669"/>
    <property type="project" value="TreeGrafter"/>
</dbReference>
<sequence>MKSNWICFTVFLLCSCSYRVSSSPKLNRDFNKAVKKLPKVYSPEYKSRFYTLIDVFGTHYITKVSNNRLLRRSGHKGLNGLNGFIMLFQVKLGGQIQSVTSIANCEASLQGLKTEEIQMCLEAEASASVKVSVKAETKHCQASADKLDSKKSSPTPSATGTAH</sequence>
<keyword evidence="1 3" id="KW-0732">Signal</keyword>
<feature type="region of interest" description="Disordered" evidence="2">
    <location>
        <begin position="141"/>
        <end position="163"/>
    </location>
</feature>
<dbReference type="PANTHER" id="PTHR46096:SF3">
    <property type="entry name" value="PERFORIN-1"/>
    <property type="match status" value="1"/>
</dbReference>
<dbReference type="AlphaFoldDB" id="A0A0S7ETT0"/>
<dbReference type="InterPro" id="IPR052784">
    <property type="entry name" value="Perforin-1_pore-forming"/>
</dbReference>
<accession>A0A0S7ETT0</accession>
<evidence type="ECO:0000256" key="2">
    <source>
        <dbReference type="SAM" id="MobiDB-lite"/>
    </source>
</evidence>
<dbReference type="GO" id="GO:0022829">
    <property type="term" value="F:wide pore channel activity"/>
    <property type="evidence" value="ECO:0007669"/>
    <property type="project" value="TreeGrafter"/>
</dbReference>
<dbReference type="InterPro" id="IPR020864">
    <property type="entry name" value="MACPF"/>
</dbReference>
<evidence type="ECO:0000256" key="3">
    <source>
        <dbReference type="SAM" id="SignalP"/>
    </source>
</evidence>
<dbReference type="EMBL" id="GBYX01475962">
    <property type="protein sequence ID" value="JAO05715.1"/>
    <property type="molecule type" value="Transcribed_RNA"/>
</dbReference>
<dbReference type="PANTHER" id="PTHR46096">
    <property type="entry name" value="PERFORIN-1"/>
    <property type="match status" value="1"/>
</dbReference>
<feature type="domain" description="MACPF" evidence="4">
    <location>
        <begin position="89"/>
        <end position="153"/>
    </location>
</feature>
<dbReference type="GO" id="GO:0016020">
    <property type="term" value="C:membrane"/>
    <property type="evidence" value="ECO:0007669"/>
    <property type="project" value="TreeGrafter"/>
</dbReference>
<feature type="signal peptide" evidence="3">
    <location>
        <begin position="1"/>
        <end position="22"/>
    </location>
</feature>
<evidence type="ECO:0000259" key="4">
    <source>
        <dbReference type="Pfam" id="PF01823"/>
    </source>
</evidence>
<dbReference type="GO" id="GO:0051607">
    <property type="term" value="P:defense response to virus"/>
    <property type="evidence" value="ECO:0007669"/>
    <property type="project" value="TreeGrafter"/>
</dbReference>
<dbReference type="GO" id="GO:0001913">
    <property type="term" value="P:T cell mediated cytotoxicity"/>
    <property type="evidence" value="ECO:0007669"/>
    <property type="project" value="TreeGrafter"/>
</dbReference>
<protein>
    <submittedName>
        <fullName evidence="5">PERF</fullName>
    </submittedName>
</protein>
<evidence type="ECO:0000313" key="5">
    <source>
        <dbReference type="EMBL" id="JAO05715.1"/>
    </source>
</evidence>
<dbReference type="Pfam" id="PF01823">
    <property type="entry name" value="MACPF"/>
    <property type="match status" value="2"/>
</dbReference>
<feature type="domain" description="MACPF" evidence="4">
    <location>
        <begin position="18"/>
        <end position="65"/>
    </location>
</feature>
<name>A0A0S7ETT0_9TELE</name>
<dbReference type="PROSITE" id="PS51257">
    <property type="entry name" value="PROKAR_LIPOPROTEIN"/>
    <property type="match status" value="1"/>
</dbReference>
<evidence type="ECO:0000256" key="1">
    <source>
        <dbReference type="ARBA" id="ARBA00022729"/>
    </source>
</evidence>
<reference evidence="5" key="1">
    <citation type="submission" date="2014-12" db="EMBL/GenBank/DDBJ databases">
        <title>Parallel Evolution in Life History Adaptation Evident in the Tissue-Specific Poeciliopsis prolifica transcriptome.</title>
        <authorList>
            <person name="Jue N.K."/>
            <person name="Foley R.J."/>
            <person name="Obergfell C."/>
            <person name="Reznick D.N."/>
            <person name="O'Neill R.J."/>
            <person name="O'Neill M.J."/>
        </authorList>
    </citation>
    <scope>NUCLEOTIDE SEQUENCE</scope>
</reference>
<organism evidence="5">
    <name type="scientific">Poeciliopsis prolifica</name>
    <name type="common">blackstripe livebearer</name>
    <dbReference type="NCBI Taxonomy" id="188132"/>
    <lineage>
        <taxon>Eukaryota</taxon>
        <taxon>Metazoa</taxon>
        <taxon>Chordata</taxon>
        <taxon>Craniata</taxon>
        <taxon>Vertebrata</taxon>
        <taxon>Euteleostomi</taxon>
        <taxon>Actinopterygii</taxon>
        <taxon>Neopterygii</taxon>
        <taxon>Teleostei</taxon>
        <taxon>Neoteleostei</taxon>
        <taxon>Acanthomorphata</taxon>
        <taxon>Ovalentaria</taxon>
        <taxon>Atherinomorphae</taxon>
        <taxon>Cyprinodontiformes</taxon>
        <taxon>Poeciliidae</taxon>
        <taxon>Poeciliinae</taxon>
        <taxon>Poeciliopsis</taxon>
    </lineage>
</organism>
<feature type="chain" id="PRO_5006635068" evidence="3">
    <location>
        <begin position="23"/>
        <end position="163"/>
    </location>
</feature>